<proteinExistence type="predicted"/>
<dbReference type="RefSeq" id="WP_182541098.1">
    <property type="nucleotide sequence ID" value="NZ_JACGXA010000001.1"/>
</dbReference>
<gene>
    <name evidence="1" type="ORF">FB382_003638</name>
</gene>
<organism evidence="1 2">
    <name type="scientific">Nocardioides ginsengisegetis</name>
    <dbReference type="NCBI Taxonomy" id="661491"/>
    <lineage>
        <taxon>Bacteria</taxon>
        <taxon>Bacillati</taxon>
        <taxon>Actinomycetota</taxon>
        <taxon>Actinomycetes</taxon>
        <taxon>Propionibacteriales</taxon>
        <taxon>Nocardioidaceae</taxon>
        <taxon>Nocardioides</taxon>
    </lineage>
</organism>
<evidence type="ECO:0000313" key="1">
    <source>
        <dbReference type="EMBL" id="MBA8805347.1"/>
    </source>
</evidence>
<dbReference type="Proteomes" id="UP000580910">
    <property type="component" value="Unassembled WGS sequence"/>
</dbReference>
<sequence length="312" mass="32383">MPTIDLGTPPRPTPGLLEALPRRVALTLPELRLVAERAGGAPLPFDPTAPTEPMGGNPLDGRLGRGPGSIEDEAYADALDSLHDPDTTLVRRGLCTPDGAVDDGLVGAVGLLATPEVALDLDVAVVGVQAKAWHRQAGGAVATLATVDGIVFELAWFATDQWPHELARVAAVPEDVALHDSAVPVALDLPFELADAAAEAVRSGRSDLLPVLVSQHAGQALDATGTPYADGDVATALAALTTEHRGRLRALVADVSGSDTTVVGVVSWVLLADGWRALHPHTVDGVHRVDLRRVEPFDLASELAPVLAEVTA</sequence>
<evidence type="ECO:0000313" key="2">
    <source>
        <dbReference type="Proteomes" id="UP000580910"/>
    </source>
</evidence>
<keyword evidence="2" id="KW-1185">Reference proteome</keyword>
<accession>A0A7W3PBC4</accession>
<name>A0A7W3PBC4_9ACTN</name>
<comment type="caution">
    <text evidence="1">The sequence shown here is derived from an EMBL/GenBank/DDBJ whole genome shotgun (WGS) entry which is preliminary data.</text>
</comment>
<protein>
    <submittedName>
        <fullName evidence="1">Uncharacterized protein</fullName>
    </submittedName>
</protein>
<reference evidence="1 2" key="1">
    <citation type="submission" date="2020-07" db="EMBL/GenBank/DDBJ databases">
        <title>Sequencing the genomes of 1000 actinobacteria strains.</title>
        <authorList>
            <person name="Klenk H.-P."/>
        </authorList>
    </citation>
    <scope>NUCLEOTIDE SEQUENCE [LARGE SCALE GENOMIC DNA]</scope>
    <source>
        <strain evidence="1 2">DSM 21349</strain>
    </source>
</reference>
<dbReference type="EMBL" id="JACGXA010000001">
    <property type="protein sequence ID" value="MBA8805347.1"/>
    <property type="molecule type" value="Genomic_DNA"/>
</dbReference>
<dbReference type="AlphaFoldDB" id="A0A7W3PBC4"/>